<evidence type="ECO:0000313" key="7">
    <source>
        <dbReference type="Proteomes" id="UP000435112"/>
    </source>
</evidence>
<comment type="caution">
    <text evidence="2">The sequence shown here is derived from an EMBL/GenBank/DDBJ whole genome shotgun (WGS) entry which is preliminary data.</text>
</comment>
<evidence type="ECO:0000313" key="5">
    <source>
        <dbReference type="Proteomes" id="UP000429607"/>
    </source>
</evidence>
<dbReference type="EMBL" id="QXFU01001379">
    <property type="protein sequence ID" value="KAE9003666.1"/>
    <property type="molecule type" value="Genomic_DNA"/>
</dbReference>
<reference evidence="5 7" key="1">
    <citation type="submission" date="2018-09" db="EMBL/GenBank/DDBJ databases">
        <title>Genomic investigation of the strawberry pathogen Phytophthora fragariae indicates pathogenicity is determined by transcriptional variation in three key races.</title>
        <authorList>
            <person name="Adams T.M."/>
            <person name="Armitage A.D."/>
            <person name="Sobczyk M.K."/>
            <person name="Bates H.J."/>
            <person name="Dunwell J.M."/>
            <person name="Nellist C.F."/>
            <person name="Harrison R.J."/>
        </authorList>
    </citation>
    <scope>NUCLEOTIDE SEQUENCE [LARGE SCALE GENOMIC DNA]</scope>
    <source>
        <strain evidence="3 5">SCRP249</strain>
        <strain evidence="2 7">SCRP324</strain>
        <strain evidence="4 6">SCRP333</strain>
    </source>
</reference>
<evidence type="ECO:0000313" key="6">
    <source>
        <dbReference type="Proteomes" id="UP000434957"/>
    </source>
</evidence>
<feature type="transmembrane region" description="Helical" evidence="1">
    <location>
        <begin position="91"/>
        <end position="111"/>
    </location>
</feature>
<keyword evidence="1" id="KW-1133">Transmembrane helix</keyword>
<keyword evidence="6" id="KW-1185">Reference proteome</keyword>
<dbReference type="AlphaFoldDB" id="A0A6A3K830"/>
<evidence type="ECO:0000313" key="4">
    <source>
        <dbReference type="EMBL" id="KAE9322556.1"/>
    </source>
</evidence>
<evidence type="ECO:0000313" key="2">
    <source>
        <dbReference type="EMBL" id="KAE9003666.1"/>
    </source>
</evidence>
<dbReference type="EMBL" id="QXFT01001302">
    <property type="protein sequence ID" value="KAE9322556.1"/>
    <property type="molecule type" value="Genomic_DNA"/>
</dbReference>
<keyword evidence="1" id="KW-0812">Transmembrane</keyword>
<name>A0A6A3K830_9STRA</name>
<dbReference type="OrthoDB" id="10565457at2759"/>
<sequence>MTGNAASPSSSALVSSVLICLHSKWGGQEHVGLPGDLISCVHRFSGSFNTKIDSLLNAHPVRVCIAAFTSTSHTQRRPTLVRRRASASCRLATACLISGGSLSISVVPIFIATNTLQKLSIPITMFNCTST</sequence>
<proteinExistence type="predicted"/>
<dbReference type="Proteomes" id="UP000429607">
    <property type="component" value="Unassembled WGS sequence"/>
</dbReference>
<evidence type="ECO:0000313" key="3">
    <source>
        <dbReference type="EMBL" id="KAE9017457.1"/>
    </source>
</evidence>
<evidence type="ECO:0000256" key="1">
    <source>
        <dbReference type="SAM" id="Phobius"/>
    </source>
</evidence>
<gene>
    <name evidence="3" type="ORF">PR001_g14388</name>
    <name evidence="2" type="ORF">PR002_g17270</name>
    <name evidence="4" type="ORF">PR003_g17201</name>
</gene>
<organism evidence="2 7">
    <name type="scientific">Phytophthora rubi</name>
    <dbReference type="NCBI Taxonomy" id="129364"/>
    <lineage>
        <taxon>Eukaryota</taxon>
        <taxon>Sar</taxon>
        <taxon>Stramenopiles</taxon>
        <taxon>Oomycota</taxon>
        <taxon>Peronosporomycetes</taxon>
        <taxon>Peronosporales</taxon>
        <taxon>Peronosporaceae</taxon>
        <taxon>Phytophthora</taxon>
    </lineage>
</organism>
<protein>
    <submittedName>
        <fullName evidence="2">Uncharacterized protein</fullName>
    </submittedName>
</protein>
<dbReference type="Proteomes" id="UP000435112">
    <property type="component" value="Unassembled WGS sequence"/>
</dbReference>
<dbReference type="Proteomes" id="UP000434957">
    <property type="component" value="Unassembled WGS sequence"/>
</dbReference>
<keyword evidence="1" id="KW-0472">Membrane</keyword>
<dbReference type="EMBL" id="QXFV01001030">
    <property type="protein sequence ID" value="KAE9017457.1"/>
    <property type="molecule type" value="Genomic_DNA"/>
</dbReference>
<accession>A0A6A3K830</accession>